<name>A0A096AE88_9BACT</name>
<dbReference type="SUPFAM" id="SSF56935">
    <property type="entry name" value="Porins"/>
    <property type="match status" value="1"/>
</dbReference>
<dbReference type="RefSeq" id="WP_036866442.1">
    <property type="nucleotide sequence ID" value="NZ_JRNQ01000018.1"/>
</dbReference>
<comment type="caution">
    <text evidence="4">The sequence shown here is derived from an EMBL/GenBank/DDBJ whole genome shotgun (WGS) entry which is preliminary data.</text>
</comment>
<dbReference type="Gene3D" id="2.170.130.10">
    <property type="entry name" value="TonB-dependent receptor, plug domain"/>
    <property type="match status" value="1"/>
</dbReference>
<dbReference type="Pfam" id="PF07715">
    <property type="entry name" value="Plug"/>
    <property type="match status" value="1"/>
</dbReference>
<dbReference type="InterPro" id="IPR037066">
    <property type="entry name" value="Plug_dom_sf"/>
</dbReference>
<sequence length="690" mass="77883">MHIIIAYTYRLRTSLLLFISSLLVFNAHFAFAQDSNIITNRIIRQLQLYPQEKTYVHTDANHYIPSDRIWLKVYVVEALSHIPTNESRYAYVELISPNGALVSRIKLKENEGAYFGYLDIPANAKTGRYVLRSYTLPSASVENYESIQYIYIGTSKLNSATETKDYTNLYDPAKITTPSPISFKYAGKEIIVSTTLPNDSLYMLAHCRAFPFACKPISITQPIVLDKDSIPQGIISLLLINRYGNLLGSCMLLSANDRERLRLPLIADKPIYKVGGHVHINFDEALLHKGERVDLSVSVRAEQKQDYPATTNILAHFFLSTDITKFLPHAAYFYMYPNRADSLLSHENWMRYNFSNVLKGVYQYGYIKPEQDQMLCGKVRSLLFHQPIVNAKVSIIVPSIGQATATTTDSDGTFCFKGLDLPQQTEYLINASKPNGKENIELIIHENDYPALPTKEKIGECEDTIPAIFGQTENEKDYGGVLLKNVDVVKNKTAEMSRSDAYSRLSEFSFGLKDIEEIDATCMHELLRRVPGIFVRQEKCYIRAVTTVNGEQHPAAIVVDGVFMEEEFDLDRINMMDVARVDIYKGSSTVIWGSRGGSGVISITTRQGGEAVKQVAKLNQQKVVPLGFQSPIDFSRLTEASRTIWWSPTVSQPFIEFDTSARIGNYHITVEGVTNEGRLVYEECDIKCED</sequence>
<dbReference type="PROSITE" id="PS52016">
    <property type="entry name" value="TONB_DEPENDENT_REC_3"/>
    <property type="match status" value="1"/>
</dbReference>
<dbReference type="OrthoDB" id="679547at2"/>
<keyword evidence="1" id="KW-0813">Transport</keyword>
<evidence type="ECO:0000256" key="1">
    <source>
        <dbReference type="PROSITE-ProRule" id="PRU01360"/>
    </source>
</evidence>
<keyword evidence="1" id="KW-0812">Transmembrane</keyword>
<keyword evidence="1" id="KW-1134">Transmembrane beta strand</keyword>
<keyword evidence="2" id="KW-0732">Signal</keyword>
<dbReference type="AlphaFoldDB" id="A0A096AE88"/>
<feature type="domain" description="TonB-dependent receptor plug" evidence="3">
    <location>
        <begin position="513"/>
        <end position="600"/>
    </location>
</feature>
<feature type="chain" id="PRO_5001916353" evidence="2">
    <location>
        <begin position="33"/>
        <end position="690"/>
    </location>
</feature>
<comment type="subcellular location">
    <subcellularLocation>
        <location evidence="1">Cell outer membrane</location>
        <topology evidence="1">Multi-pass membrane protein</topology>
    </subcellularLocation>
</comment>
<keyword evidence="4" id="KW-0675">Receptor</keyword>
<dbReference type="EMBL" id="JRNQ01000018">
    <property type="protein sequence ID" value="KGF45225.1"/>
    <property type="molecule type" value="Genomic_DNA"/>
</dbReference>
<comment type="similarity">
    <text evidence="1">Belongs to the TonB-dependent receptor family.</text>
</comment>
<keyword evidence="1" id="KW-0998">Cell outer membrane</keyword>
<protein>
    <submittedName>
        <fullName evidence="4">TonB-dependent receptor</fullName>
    </submittedName>
</protein>
<dbReference type="Proteomes" id="UP000029525">
    <property type="component" value="Unassembled WGS sequence"/>
</dbReference>
<dbReference type="InterPro" id="IPR012910">
    <property type="entry name" value="Plug_dom"/>
</dbReference>
<dbReference type="GO" id="GO:0009279">
    <property type="term" value="C:cell outer membrane"/>
    <property type="evidence" value="ECO:0007669"/>
    <property type="project" value="UniProtKB-SubCell"/>
</dbReference>
<keyword evidence="1" id="KW-0472">Membrane</keyword>
<feature type="signal peptide" evidence="2">
    <location>
        <begin position="1"/>
        <end position="32"/>
    </location>
</feature>
<reference evidence="4 5" key="1">
    <citation type="submission" date="2014-07" db="EMBL/GenBank/DDBJ databases">
        <authorList>
            <person name="McCorrison J."/>
            <person name="Sanka R."/>
            <person name="Torralba M."/>
            <person name="Gillis M."/>
            <person name="Haft D.H."/>
            <person name="Methe B."/>
            <person name="Sutton G."/>
            <person name="Nelson K.E."/>
        </authorList>
    </citation>
    <scope>NUCLEOTIDE SEQUENCE [LARGE SCALE GENOMIC DNA]</scope>
    <source>
        <strain evidence="4 5">DNF00320</strain>
    </source>
</reference>
<dbReference type="InterPro" id="IPR039426">
    <property type="entry name" value="TonB-dep_rcpt-like"/>
</dbReference>
<evidence type="ECO:0000256" key="2">
    <source>
        <dbReference type="SAM" id="SignalP"/>
    </source>
</evidence>
<evidence type="ECO:0000313" key="5">
    <source>
        <dbReference type="Proteomes" id="UP000029525"/>
    </source>
</evidence>
<gene>
    <name evidence="4" type="ORF">HMPREF0647_03750</name>
</gene>
<accession>A0A096AE88</accession>
<organism evidence="4 5">
    <name type="scientific">Prevotella bivia DNF00320</name>
    <dbReference type="NCBI Taxonomy" id="1401068"/>
    <lineage>
        <taxon>Bacteria</taxon>
        <taxon>Pseudomonadati</taxon>
        <taxon>Bacteroidota</taxon>
        <taxon>Bacteroidia</taxon>
        <taxon>Bacteroidales</taxon>
        <taxon>Prevotellaceae</taxon>
        <taxon>Prevotella</taxon>
    </lineage>
</organism>
<proteinExistence type="inferred from homology"/>
<evidence type="ECO:0000259" key="3">
    <source>
        <dbReference type="Pfam" id="PF07715"/>
    </source>
</evidence>
<dbReference type="Gene3D" id="2.60.40.1930">
    <property type="match status" value="1"/>
</dbReference>
<evidence type="ECO:0000313" key="4">
    <source>
        <dbReference type="EMBL" id="KGF45225.1"/>
    </source>
</evidence>